<dbReference type="PANTHER" id="PTHR22939">
    <property type="entry name" value="SERINE PROTEASE FAMILY S1C HTRA-RELATED"/>
    <property type="match status" value="1"/>
</dbReference>
<dbReference type="PROSITE" id="PS50106">
    <property type="entry name" value="PDZ"/>
    <property type="match status" value="1"/>
</dbReference>
<dbReference type="InterPro" id="IPR001478">
    <property type="entry name" value="PDZ"/>
</dbReference>
<proteinExistence type="inferred from homology"/>
<dbReference type="AlphaFoldDB" id="A0A382N9W1"/>
<dbReference type="Gene3D" id="2.40.10.10">
    <property type="entry name" value="Trypsin-like serine proteases"/>
    <property type="match status" value="1"/>
</dbReference>
<reference evidence="3" key="1">
    <citation type="submission" date="2018-05" db="EMBL/GenBank/DDBJ databases">
        <authorList>
            <person name="Lanie J.A."/>
            <person name="Ng W.-L."/>
            <person name="Kazmierczak K.M."/>
            <person name="Andrzejewski T.M."/>
            <person name="Davidsen T.M."/>
            <person name="Wayne K.J."/>
            <person name="Tettelin H."/>
            <person name="Glass J.I."/>
            <person name="Rusch D."/>
            <person name="Podicherti R."/>
            <person name="Tsui H.-C.T."/>
            <person name="Winkler M.E."/>
        </authorList>
    </citation>
    <scope>NUCLEOTIDE SEQUENCE</scope>
</reference>
<feature type="non-terminal residue" evidence="3">
    <location>
        <position position="1"/>
    </location>
</feature>
<name>A0A382N9W1_9ZZZZ</name>
<protein>
    <recommendedName>
        <fullName evidence="2">PDZ domain-containing protein</fullName>
    </recommendedName>
</protein>
<dbReference type="Gene3D" id="2.30.42.10">
    <property type="match status" value="1"/>
</dbReference>
<feature type="domain" description="PDZ" evidence="2">
    <location>
        <begin position="39"/>
        <end position="115"/>
    </location>
</feature>
<dbReference type="Pfam" id="PF13180">
    <property type="entry name" value="PDZ_2"/>
    <property type="match status" value="1"/>
</dbReference>
<dbReference type="InterPro" id="IPR043504">
    <property type="entry name" value="Peptidase_S1_PA_chymotrypsin"/>
</dbReference>
<evidence type="ECO:0000313" key="3">
    <source>
        <dbReference type="EMBL" id="SVC57949.1"/>
    </source>
</evidence>
<dbReference type="SMART" id="SM00228">
    <property type="entry name" value="PDZ"/>
    <property type="match status" value="1"/>
</dbReference>
<accession>A0A382N9W1</accession>
<dbReference type="PANTHER" id="PTHR22939:SF129">
    <property type="entry name" value="SERINE PROTEASE HTRA2, MITOCHONDRIAL"/>
    <property type="match status" value="1"/>
</dbReference>
<sequence length="218" mass="23338">WGNSKSLERGTWLVAVVADSPPRVGVRGGVLSATTRGIKKSGGVIGVILGGRDGKSFGGVQVSEVAKGGPAEKAGVKKNDVIYAIDGKEVFERAKMIEIVKSNDPGTTITVSVKRGEDKKDLKITLGYRNLVFAEMKSRNDKMSGTVSIRRTGFERIIQHEISLGKSDMGGPLFDLEGKLVGINIAKANRVEFFAIPVEDIQQVLEDKAGEIAKARGE</sequence>
<dbReference type="CDD" id="cd06779">
    <property type="entry name" value="cpPDZ_Deg_HtrA-like"/>
    <property type="match status" value="1"/>
</dbReference>
<comment type="similarity">
    <text evidence="1">Belongs to the peptidase S1C family.</text>
</comment>
<dbReference type="EMBL" id="UINC01099003">
    <property type="protein sequence ID" value="SVC57949.1"/>
    <property type="molecule type" value="Genomic_DNA"/>
</dbReference>
<organism evidence="3">
    <name type="scientific">marine metagenome</name>
    <dbReference type="NCBI Taxonomy" id="408172"/>
    <lineage>
        <taxon>unclassified sequences</taxon>
        <taxon>metagenomes</taxon>
        <taxon>ecological metagenomes</taxon>
    </lineage>
</organism>
<dbReference type="SUPFAM" id="SSF50156">
    <property type="entry name" value="PDZ domain-like"/>
    <property type="match status" value="1"/>
</dbReference>
<evidence type="ECO:0000259" key="2">
    <source>
        <dbReference type="PROSITE" id="PS50106"/>
    </source>
</evidence>
<dbReference type="InterPro" id="IPR036034">
    <property type="entry name" value="PDZ_sf"/>
</dbReference>
<evidence type="ECO:0000256" key="1">
    <source>
        <dbReference type="ARBA" id="ARBA00010541"/>
    </source>
</evidence>
<gene>
    <name evidence="3" type="ORF">METZ01_LOCUS310803</name>
</gene>
<dbReference type="InterPro" id="IPR009003">
    <property type="entry name" value="Peptidase_S1_PA"/>
</dbReference>
<dbReference type="SUPFAM" id="SSF50494">
    <property type="entry name" value="Trypsin-like serine proteases"/>
    <property type="match status" value="1"/>
</dbReference>